<dbReference type="Proteomes" id="UP000264217">
    <property type="component" value="Unassembled WGS sequence"/>
</dbReference>
<feature type="transmembrane region" description="Helical" evidence="10">
    <location>
        <begin position="12"/>
        <end position="31"/>
    </location>
</feature>
<evidence type="ECO:0000256" key="2">
    <source>
        <dbReference type="ARBA" id="ARBA00004651"/>
    </source>
</evidence>
<organism evidence="11 12">
    <name type="scientific">Mucilaginibacter conchicola</name>
    <dbReference type="NCBI Taxonomy" id="2303333"/>
    <lineage>
        <taxon>Bacteria</taxon>
        <taxon>Pseudomonadati</taxon>
        <taxon>Bacteroidota</taxon>
        <taxon>Sphingobacteriia</taxon>
        <taxon>Sphingobacteriales</taxon>
        <taxon>Sphingobacteriaceae</taxon>
        <taxon>Mucilaginibacter</taxon>
    </lineage>
</organism>
<comment type="function">
    <text evidence="1">Required for nicotinamide riboside transport across the inner membrane.</text>
</comment>
<feature type="transmembrane region" description="Helical" evidence="10">
    <location>
        <begin position="60"/>
        <end position="79"/>
    </location>
</feature>
<proteinExistence type="inferred from homology"/>
<reference evidence="11 12" key="1">
    <citation type="submission" date="2018-08" db="EMBL/GenBank/DDBJ databases">
        <title>Mucilaginibacter sp. MYSH2.</title>
        <authorList>
            <person name="Seo T."/>
        </authorList>
    </citation>
    <scope>NUCLEOTIDE SEQUENCE [LARGE SCALE GENOMIC DNA]</scope>
    <source>
        <strain evidence="11 12">MYSH2</strain>
    </source>
</reference>
<protein>
    <recommendedName>
        <fullName evidence="4">Nicotinamide riboside transporter PnuC</fullName>
    </recommendedName>
</protein>
<keyword evidence="9 10" id="KW-0472">Membrane</keyword>
<dbReference type="AlphaFoldDB" id="A0A372NUE7"/>
<comment type="subcellular location">
    <subcellularLocation>
        <location evidence="2">Cell membrane</location>
        <topology evidence="2">Multi-pass membrane protein</topology>
    </subcellularLocation>
</comment>
<evidence type="ECO:0000256" key="1">
    <source>
        <dbReference type="ARBA" id="ARBA00002672"/>
    </source>
</evidence>
<evidence type="ECO:0000313" key="11">
    <source>
        <dbReference type="EMBL" id="RFZ92531.1"/>
    </source>
</evidence>
<gene>
    <name evidence="11" type="ORF">D0C36_13980</name>
</gene>
<evidence type="ECO:0000256" key="8">
    <source>
        <dbReference type="ARBA" id="ARBA00022989"/>
    </source>
</evidence>
<comment type="caution">
    <text evidence="11">The sequence shown here is derived from an EMBL/GenBank/DDBJ whole genome shotgun (WGS) entry which is preliminary data.</text>
</comment>
<evidence type="ECO:0000256" key="5">
    <source>
        <dbReference type="ARBA" id="ARBA00022448"/>
    </source>
</evidence>
<dbReference type="NCBIfam" id="TIGR01528">
    <property type="entry name" value="NMN_trans_PnuC"/>
    <property type="match status" value="1"/>
</dbReference>
<evidence type="ECO:0000256" key="10">
    <source>
        <dbReference type="SAM" id="Phobius"/>
    </source>
</evidence>
<evidence type="ECO:0000256" key="4">
    <source>
        <dbReference type="ARBA" id="ARBA00017522"/>
    </source>
</evidence>
<evidence type="ECO:0000256" key="3">
    <source>
        <dbReference type="ARBA" id="ARBA00006669"/>
    </source>
</evidence>
<dbReference type="InterPro" id="IPR006419">
    <property type="entry name" value="NMN_transpt_PnuC"/>
</dbReference>
<keyword evidence="7 10" id="KW-0812">Transmembrane</keyword>
<feature type="transmembrane region" description="Helical" evidence="10">
    <location>
        <begin position="38"/>
        <end position="54"/>
    </location>
</feature>
<dbReference type="RefSeq" id="WP_117392240.1">
    <property type="nucleotide sequence ID" value="NZ_QWDC01000002.1"/>
</dbReference>
<evidence type="ECO:0000313" key="12">
    <source>
        <dbReference type="Proteomes" id="UP000264217"/>
    </source>
</evidence>
<keyword evidence="12" id="KW-1185">Reference proteome</keyword>
<accession>A0A372NUE7</accession>
<dbReference type="GO" id="GO:0005886">
    <property type="term" value="C:plasma membrane"/>
    <property type="evidence" value="ECO:0007669"/>
    <property type="project" value="UniProtKB-SubCell"/>
</dbReference>
<comment type="similarity">
    <text evidence="3">Belongs to the nicotinamide ribonucleoside (NR) uptake permease (TC 4.B.1) family.</text>
</comment>
<sequence>MENWAHLFIEQVKATSALEWLAVILGVAEVLLARANKVGLYPTGIAATLLWIYIFLHAHLFAESLLNVYYVVMSAYGWYHWVKKRDQPQVKVSFASRQEWIVTLLISFVGWGVLYLLLTKYTPSTVPIMDAWVSSTAWAGMWLLARRKVENWLLLNVSNLFAIPLLFHKHLVMASVLTLILFIVAIFGYLDWRKIAKGERA</sequence>
<dbReference type="OrthoDB" id="9791248at2"/>
<keyword evidence="6" id="KW-1003">Cell membrane</keyword>
<evidence type="ECO:0000256" key="6">
    <source>
        <dbReference type="ARBA" id="ARBA00022475"/>
    </source>
</evidence>
<evidence type="ECO:0000256" key="7">
    <source>
        <dbReference type="ARBA" id="ARBA00022692"/>
    </source>
</evidence>
<dbReference type="GO" id="GO:0034257">
    <property type="term" value="F:nicotinamide riboside transmembrane transporter activity"/>
    <property type="evidence" value="ECO:0007669"/>
    <property type="project" value="InterPro"/>
</dbReference>
<feature type="transmembrane region" description="Helical" evidence="10">
    <location>
        <begin position="100"/>
        <end position="118"/>
    </location>
</feature>
<dbReference type="Pfam" id="PF04973">
    <property type="entry name" value="NMN_transporter"/>
    <property type="match status" value="1"/>
</dbReference>
<dbReference type="EMBL" id="QWDC01000002">
    <property type="protein sequence ID" value="RFZ92531.1"/>
    <property type="molecule type" value="Genomic_DNA"/>
</dbReference>
<name>A0A372NUE7_9SPHI</name>
<dbReference type="PANTHER" id="PTHR36122">
    <property type="entry name" value="NICOTINAMIDE RIBOSIDE TRANSPORTER PNUC"/>
    <property type="match status" value="1"/>
</dbReference>
<keyword evidence="8 10" id="KW-1133">Transmembrane helix</keyword>
<feature type="transmembrane region" description="Helical" evidence="10">
    <location>
        <begin position="173"/>
        <end position="192"/>
    </location>
</feature>
<evidence type="ECO:0000256" key="9">
    <source>
        <dbReference type="ARBA" id="ARBA00023136"/>
    </source>
</evidence>
<dbReference type="PANTHER" id="PTHR36122:SF2">
    <property type="entry name" value="NICOTINAMIDE RIBOSIDE TRANSPORTER PNUC"/>
    <property type="match status" value="1"/>
</dbReference>
<keyword evidence="5" id="KW-0813">Transport</keyword>